<dbReference type="InterPro" id="IPR002018">
    <property type="entry name" value="CarbesteraseB"/>
</dbReference>
<dbReference type="PANTHER" id="PTHR43903">
    <property type="entry name" value="NEUROLIGIN"/>
    <property type="match status" value="1"/>
</dbReference>
<feature type="signal peptide" evidence="2">
    <location>
        <begin position="1"/>
        <end position="20"/>
    </location>
</feature>
<dbReference type="Proteomes" id="UP000749559">
    <property type="component" value="Unassembled WGS sequence"/>
</dbReference>
<accession>A0A8S4NXV7</accession>
<reference evidence="4" key="1">
    <citation type="submission" date="2022-03" db="EMBL/GenBank/DDBJ databases">
        <authorList>
            <person name="Martin C."/>
        </authorList>
    </citation>
    <scope>NUCLEOTIDE SEQUENCE</scope>
</reference>
<dbReference type="EMBL" id="CAIIXF020000006">
    <property type="protein sequence ID" value="CAH1785316.1"/>
    <property type="molecule type" value="Genomic_DNA"/>
</dbReference>
<feature type="non-terminal residue" evidence="4">
    <location>
        <position position="175"/>
    </location>
</feature>
<feature type="chain" id="PRO_5035947112" description="Carboxylesterase type B domain-containing protein" evidence="2">
    <location>
        <begin position="21"/>
        <end position="175"/>
    </location>
</feature>
<evidence type="ECO:0000256" key="2">
    <source>
        <dbReference type="SAM" id="SignalP"/>
    </source>
</evidence>
<dbReference type="OrthoDB" id="6147159at2759"/>
<dbReference type="InterPro" id="IPR051093">
    <property type="entry name" value="Neuroligin/BSAL"/>
</dbReference>
<feature type="domain" description="Carboxylesterase type B" evidence="3">
    <location>
        <begin position="25"/>
        <end position="175"/>
    </location>
</feature>
<evidence type="ECO:0000256" key="1">
    <source>
        <dbReference type="ARBA" id="ARBA00005964"/>
    </source>
</evidence>
<dbReference type="Gene3D" id="3.40.50.1820">
    <property type="entry name" value="alpha/beta hydrolase"/>
    <property type="match status" value="1"/>
</dbReference>
<protein>
    <recommendedName>
        <fullName evidence="3">Carboxylesterase type B domain-containing protein</fullName>
    </recommendedName>
</protein>
<name>A0A8S4NXV7_OWEFU</name>
<dbReference type="Pfam" id="PF00135">
    <property type="entry name" value="COesterase"/>
    <property type="match status" value="1"/>
</dbReference>
<sequence>NMLGASLTILLLGIYGYVAADGPTVVHTIQDGRIRGTISYTLDNAVKPIYNFRGIPYATQPIGPLRFKAPKEVEPWNGELDATQAMVECPQDYEQIKEVSKEFGYGDIKEHDNESCLVLSVYTPTLNEKANLPVMVWIHGGGFQIGSGRIPDGTALASLGDVVVVSINYRLGVLG</sequence>
<evidence type="ECO:0000313" key="5">
    <source>
        <dbReference type="Proteomes" id="UP000749559"/>
    </source>
</evidence>
<evidence type="ECO:0000259" key="3">
    <source>
        <dbReference type="Pfam" id="PF00135"/>
    </source>
</evidence>
<feature type="non-terminal residue" evidence="4">
    <location>
        <position position="1"/>
    </location>
</feature>
<proteinExistence type="inferred from homology"/>
<gene>
    <name evidence="4" type="ORF">OFUS_LOCUS11388</name>
</gene>
<dbReference type="AlphaFoldDB" id="A0A8S4NXV7"/>
<comment type="caution">
    <text evidence="4">The sequence shown here is derived from an EMBL/GenBank/DDBJ whole genome shotgun (WGS) entry which is preliminary data.</text>
</comment>
<keyword evidence="5" id="KW-1185">Reference proteome</keyword>
<organism evidence="4 5">
    <name type="scientific">Owenia fusiformis</name>
    <name type="common">Polychaete worm</name>
    <dbReference type="NCBI Taxonomy" id="6347"/>
    <lineage>
        <taxon>Eukaryota</taxon>
        <taxon>Metazoa</taxon>
        <taxon>Spiralia</taxon>
        <taxon>Lophotrochozoa</taxon>
        <taxon>Annelida</taxon>
        <taxon>Polychaeta</taxon>
        <taxon>Sedentaria</taxon>
        <taxon>Canalipalpata</taxon>
        <taxon>Sabellida</taxon>
        <taxon>Oweniida</taxon>
        <taxon>Oweniidae</taxon>
        <taxon>Owenia</taxon>
    </lineage>
</organism>
<keyword evidence="2" id="KW-0732">Signal</keyword>
<evidence type="ECO:0000313" key="4">
    <source>
        <dbReference type="EMBL" id="CAH1785316.1"/>
    </source>
</evidence>
<dbReference type="SUPFAM" id="SSF53474">
    <property type="entry name" value="alpha/beta-Hydrolases"/>
    <property type="match status" value="1"/>
</dbReference>
<comment type="similarity">
    <text evidence="1">Belongs to the type-B carboxylesterase/lipase family.</text>
</comment>
<dbReference type="InterPro" id="IPR029058">
    <property type="entry name" value="AB_hydrolase_fold"/>
</dbReference>